<keyword evidence="5" id="KW-0067">ATP-binding</keyword>
<name>A0A378MJD6_LISGR</name>
<dbReference type="EC" id="2.7.11.1" evidence="5"/>
<dbReference type="PRINTS" id="PR00046">
    <property type="entry name" value="SIGMA70FCT"/>
</dbReference>
<feature type="domain" description="RNA polymerase sigma-70" evidence="8">
    <location>
        <begin position="373"/>
        <end position="399"/>
    </location>
</feature>
<dbReference type="PANTHER" id="PTHR30385">
    <property type="entry name" value="SIGMA FACTOR F FLAGELLAR"/>
    <property type="match status" value="1"/>
</dbReference>
<dbReference type="NCBIfam" id="TIGR02937">
    <property type="entry name" value="sigma70-ECF"/>
    <property type="match status" value="1"/>
</dbReference>
<dbReference type="SUPFAM" id="SSF88659">
    <property type="entry name" value="Sigma3 and sigma4 domains of RNA polymerase sigma factors"/>
    <property type="match status" value="2"/>
</dbReference>
<dbReference type="InterPro" id="IPR007627">
    <property type="entry name" value="RNA_pol_sigma70_r2"/>
</dbReference>
<dbReference type="EMBL" id="UGPG01000001">
    <property type="protein sequence ID" value="STY43855.1"/>
    <property type="molecule type" value="Genomic_DNA"/>
</dbReference>
<dbReference type="InterPro" id="IPR003594">
    <property type="entry name" value="HATPase_dom"/>
</dbReference>
<dbReference type="InterPro" id="IPR007630">
    <property type="entry name" value="RNA_pol_sigma70_r4"/>
</dbReference>
<keyword evidence="5" id="KW-0808">Transferase</keyword>
<evidence type="ECO:0000313" key="10">
    <source>
        <dbReference type="Proteomes" id="UP000254879"/>
    </source>
</evidence>
<dbReference type="InterPro" id="IPR014284">
    <property type="entry name" value="RNA_pol_sigma-70_dom"/>
</dbReference>
<organism evidence="9 10">
    <name type="scientific">Listeria grayi</name>
    <name type="common">Listeria murrayi</name>
    <dbReference type="NCBI Taxonomy" id="1641"/>
    <lineage>
        <taxon>Bacteria</taxon>
        <taxon>Bacillati</taxon>
        <taxon>Bacillota</taxon>
        <taxon>Bacilli</taxon>
        <taxon>Bacillales</taxon>
        <taxon>Listeriaceae</taxon>
        <taxon>Listeria</taxon>
    </lineage>
</organism>
<keyword evidence="2 6" id="KW-0731">Sigma factor</keyword>
<dbReference type="GO" id="GO:0006352">
    <property type="term" value="P:DNA-templated transcription initiation"/>
    <property type="evidence" value="ECO:0007669"/>
    <property type="project" value="InterPro"/>
</dbReference>
<dbReference type="InterPro" id="IPR000943">
    <property type="entry name" value="RNA_pol_sigma70"/>
</dbReference>
<evidence type="ECO:0000313" key="9">
    <source>
        <dbReference type="EMBL" id="STY43855.1"/>
    </source>
</evidence>
<dbReference type="InterPro" id="IPR036890">
    <property type="entry name" value="HATPase_C_sf"/>
</dbReference>
<proteinExistence type="inferred from homology"/>
<sequence>MAIMYDTVTLQLPAKPEFISLGRLTLSGLASRAGFSYEVIEDLKIAVSEAITNSVKHAFKGEEEGNILVEYNLYEDKLEIIVSDNGKSFDFESKKQEIGPYSVGEDTDVIRIGGLGLFLIEALMDDVKLYQNEGVSVVMTKYINEKQVEENAKVSRPEKENKEKVYEWIKLYQETADDDAQTNLVLHYHNLVESIARKYSQGKSFHEDLVQVGVIGLLGAIKRYDPDFGKSFEAFAVPTIVGEIKRFLRDKTWSVHVPRRIKELGPKIKNAVEELTRELQSSPQISDIANFIGATEEEILEAMEMGKSYQALSVDHSIEADSDGSTITLLDVVGGVDEGFEQVNQRMILEKILPVLDEREQKILQYTFIENRSQKETGELLDISQMHVSRVQRQAIKKLREALLNEEVD</sequence>
<evidence type="ECO:0000256" key="4">
    <source>
        <dbReference type="ARBA" id="ARBA00023163"/>
    </source>
</evidence>
<keyword evidence="5" id="KW-0547">Nucleotide-binding</keyword>
<reference evidence="9 10" key="1">
    <citation type="submission" date="2018-06" db="EMBL/GenBank/DDBJ databases">
        <authorList>
            <consortium name="Pathogen Informatics"/>
            <person name="Doyle S."/>
        </authorList>
    </citation>
    <scope>NUCLEOTIDE SEQUENCE [LARGE SCALE GENOMIC DNA]</scope>
    <source>
        <strain evidence="10">NCTC 10815</strain>
    </source>
</reference>
<keyword evidence="4 6" id="KW-0804">Transcription</keyword>
<evidence type="ECO:0000256" key="6">
    <source>
        <dbReference type="RuleBase" id="RU362124"/>
    </source>
</evidence>
<dbReference type="NCBIfam" id="TIGR01924">
    <property type="entry name" value="rsbW_low_gc"/>
    <property type="match status" value="1"/>
</dbReference>
<evidence type="ECO:0000259" key="7">
    <source>
        <dbReference type="PROSITE" id="PS00715"/>
    </source>
</evidence>
<dbReference type="GO" id="GO:0003677">
    <property type="term" value="F:DNA binding"/>
    <property type="evidence" value="ECO:0007669"/>
    <property type="project" value="UniProtKB-KW"/>
</dbReference>
<dbReference type="Gene3D" id="3.30.565.10">
    <property type="entry name" value="Histidine kinase-like ATPase, C-terminal domain"/>
    <property type="match status" value="1"/>
</dbReference>
<comment type="catalytic activity">
    <reaction evidence="5">
        <text>L-threonyl-[protein] + ATP = O-phospho-L-threonyl-[protein] + ADP + H(+)</text>
        <dbReference type="Rhea" id="RHEA:46608"/>
        <dbReference type="Rhea" id="RHEA-COMP:11060"/>
        <dbReference type="Rhea" id="RHEA-COMP:11605"/>
        <dbReference type="ChEBI" id="CHEBI:15378"/>
        <dbReference type="ChEBI" id="CHEBI:30013"/>
        <dbReference type="ChEBI" id="CHEBI:30616"/>
        <dbReference type="ChEBI" id="CHEBI:61977"/>
        <dbReference type="ChEBI" id="CHEBI:456216"/>
        <dbReference type="EC" id="2.7.11.1"/>
    </reaction>
</comment>
<comment type="function">
    <text evidence="5">Negative regulator of sigma-B activity. Phosphorylates and inactivates its specific antagonist protein, RsbV. Upon phosphorylation of RsbV, RsbW is released and binds to sigma-B, thereby blocking its ability to form an RNA polymerase holoenzyme (E-sigma-B).</text>
</comment>
<dbReference type="InterPro" id="IPR014288">
    <property type="entry name" value="RNA_pol_sigma-B"/>
</dbReference>
<dbReference type="GO" id="GO:0016989">
    <property type="term" value="F:sigma factor antagonist activity"/>
    <property type="evidence" value="ECO:0007669"/>
    <property type="project" value="InterPro"/>
</dbReference>
<dbReference type="InterPro" id="IPR014322">
    <property type="entry name" value="RNA_pol_sigma-B/F/G"/>
</dbReference>
<dbReference type="Pfam" id="PF04545">
    <property type="entry name" value="Sigma70_r4"/>
    <property type="match status" value="1"/>
</dbReference>
<dbReference type="PANTHER" id="PTHR30385:SF4">
    <property type="entry name" value="RNA POLYMERASE SIGMA-E FACTOR"/>
    <property type="match status" value="1"/>
</dbReference>
<dbReference type="SUPFAM" id="SSF88946">
    <property type="entry name" value="Sigma2 domain of RNA polymerase sigma factors"/>
    <property type="match status" value="1"/>
</dbReference>
<dbReference type="InterPro" id="IPR013325">
    <property type="entry name" value="RNA_pol_sigma_r2"/>
</dbReference>
<comment type="similarity">
    <text evidence="6">Belongs to the sigma-70 factor family.</text>
</comment>
<dbReference type="Gene3D" id="1.10.1740.10">
    <property type="match status" value="1"/>
</dbReference>
<dbReference type="GO" id="GO:0005524">
    <property type="term" value="F:ATP binding"/>
    <property type="evidence" value="ECO:0007669"/>
    <property type="project" value="UniProtKB-KW"/>
</dbReference>
<comment type="function">
    <text evidence="6">Sigma factors are initiation factors that promote the attachment of RNA polymerase to specific initiation sites and are then released.</text>
</comment>
<dbReference type="InterPro" id="IPR036388">
    <property type="entry name" value="WH-like_DNA-bd_sf"/>
</dbReference>
<keyword evidence="5" id="KW-0418">Kinase</keyword>
<dbReference type="NCBIfam" id="TIGR02941">
    <property type="entry name" value="Sigma_B"/>
    <property type="match status" value="1"/>
</dbReference>
<dbReference type="InterPro" id="IPR007624">
    <property type="entry name" value="RNA_pol_sigma70_r3"/>
</dbReference>
<keyword evidence="3 6" id="KW-0238">DNA-binding</keyword>
<dbReference type="Pfam" id="PF04539">
    <property type="entry name" value="Sigma70_r3"/>
    <property type="match status" value="1"/>
</dbReference>
<dbReference type="HAMAP" id="MF_00638">
    <property type="entry name" value="Anti_sigma_B"/>
    <property type="match status" value="1"/>
</dbReference>
<dbReference type="NCBIfam" id="TIGR02980">
    <property type="entry name" value="SigBFG"/>
    <property type="match status" value="1"/>
</dbReference>
<dbReference type="PROSITE" id="PS00716">
    <property type="entry name" value="SIGMA70_2"/>
    <property type="match status" value="1"/>
</dbReference>
<evidence type="ECO:0000256" key="5">
    <source>
        <dbReference type="HAMAP-Rule" id="MF_00638"/>
    </source>
</evidence>
<evidence type="ECO:0000259" key="8">
    <source>
        <dbReference type="PROSITE" id="PS00716"/>
    </source>
</evidence>
<dbReference type="CDD" id="cd16936">
    <property type="entry name" value="HATPase_RsbW-like"/>
    <property type="match status" value="1"/>
</dbReference>
<dbReference type="CDD" id="cd06171">
    <property type="entry name" value="Sigma70_r4"/>
    <property type="match status" value="1"/>
</dbReference>
<dbReference type="Pfam" id="PF13581">
    <property type="entry name" value="HATPase_c_2"/>
    <property type="match status" value="1"/>
</dbReference>
<accession>A0A378MJD6</accession>
<evidence type="ECO:0000256" key="2">
    <source>
        <dbReference type="ARBA" id="ARBA00023082"/>
    </source>
</evidence>
<feature type="domain" description="RNA polymerase sigma-70" evidence="7">
    <location>
        <begin position="208"/>
        <end position="221"/>
    </location>
</feature>
<protein>
    <recommendedName>
        <fullName evidence="5">Serine-protein kinase RsbW</fullName>
        <ecNumber evidence="5">2.7.11.1</ecNumber>
    </recommendedName>
    <alternativeName>
        <fullName evidence="5">Anti-sigma-B factor</fullName>
    </alternativeName>
    <alternativeName>
        <fullName evidence="5">Sigma-B negative effector RsbW</fullName>
    </alternativeName>
</protein>
<dbReference type="GO" id="GO:0106310">
    <property type="term" value="F:protein serine kinase activity"/>
    <property type="evidence" value="ECO:0007669"/>
    <property type="project" value="RHEA"/>
</dbReference>
<dbReference type="Gene3D" id="1.10.10.10">
    <property type="entry name" value="Winged helix-like DNA-binding domain superfamily/Winged helix DNA-binding domain"/>
    <property type="match status" value="2"/>
</dbReference>
<dbReference type="AlphaFoldDB" id="A0A378MJD6"/>
<dbReference type="Proteomes" id="UP000254879">
    <property type="component" value="Unassembled WGS sequence"/>
</dbReference>
<evidence type="ECO:0000256" key="3">
    <source>
        <dbReference type="ARBA" id="ARBA00023125"/>
    </source>
</evidence>
<dbReference type="GO" id="GO:0004674">
    <property type="term" value="F:protein serine/threonine kinase activity"/>
    <property type="evidence" value="ECO:0007669"/>
    <property type="project" value="UniProtKB-KW"/>
</dbReference>
<dbReference type="NCBIfam" id="NF003144">
    <property type="entry name" value="PRK04069.1"/>
    <property type="match status" value="1"/>
</dbReference>
<evidence type="ECO:0000256" key="1">
    <source>
        <dbReference type="ARBA" id="ARBA00023015"/>
    </source>
</evidence>
<comment type="catalytic activity">
    <reaction evidence="5">
        <text>L-seryl-[protein] + ATP = O-phospho-L-seryl-[protein] + ADP + H(+)</text>
        <dbReference type="Rhea" id="RHEA:17989"/>
        <dbReference type="Rhea" id="RHEA-COMP:9863"/>
        <dbReference type="Rhea" id="RHEA-COMP:11604"/>
        <dbReference type="ChEBI" id="CHEBI:15378"/>
        <dbReference type="ChEBI" id="CHEBI:29999"/>
        <dbReference type="ChEBI" id="CHEBI:30616"/>
        <dbReference type="ChEBI" id="CHEBI:83421"/>
        <dbReference type="ChEBI" id="CHEBI:456216"/>
        <dbReference type="EC" id="2.7.11.1"/>
    </reaction>
</comment>
<dbReference type="SUPFAM" id="SSF55874">
    <property type="entry name" value="ATPase domain of HSP90 chaperone/DNA topoisomerase II/histidine kinase"/>
    <property type="match status" value="1"/>
</dbReference>
<comment type="similarity">
    <text evidence="5">Belongs to the anti-sigma-factor family.</text>
</comment>
<dbReference type="InterPro" id="IPR010193">
    <property type="entry name" value="RsbW"/>
</dbReference>
<dbReference type="Pfam" id="PF04542">
    <property type="entry name" value="Sigma70_r2"/>
    <property type="match status" value="1"/>
</dbReference>
<keyword evidence="5" id="KW-0723">Serine/threonine-protein kinase</keyword>
<dbReference type="InterPro" id="IPR013324">
    <property type="entry name" value="RNA_pol_sigma_r3/r4-like"/>
</dbReference>
<dbReference type="PROSITE" id="PS00715">
    <property type="entry name" value="SIGMA70_1"/>
    <property type="match status" value="1"/>
</dbReference>
<dbReference type="GO" id="GO:0016987">
    <property type="term" value="F:sigma factor activity"/>
    <property type="evidence" value="ECO:0007669"/>
    <property type="project" value="UniProtKB-KW"/>
</dbReference>
<gene>
    <name evidence="9" type="primary">sigB</name>
    <name evidence="5" type="synonym">rsbW</name>
    <name evidence="9" type="ORF">NCTC10815_01163</name>
</gene>
<keyword evidence="1 6" id="KW-0805">Transcription regulation</keyword>